<feature type="domain" description="HTH tetR-type" evidence="3">
    <location>
        <begin position="14"/>
        <end position="74"/>
    </location>
</feature>
<evidence type="ECO:0000313" key="5">
    <source>
        <dbReference type="Proteomes" id="UP001595900"/>
    </source>
</evidence>
<dbReference type="PANTHER" id="PTHR30055:SF146">
    <property type="entry name" value="HTH-TYPE TRANSCRIPTIONAL DUAL REGULATOR CECR"/>
    <property type="match status" value="1"/>
</dbReference>
<evidence type="ECO:0000313" key="4">
    <source>
        <dbReference type="EMBL" id="MFC4242152.1"/>
    </source>
</evidence>
<dbReference type="PROSITE" id="PS50977">
    <property type="entry name" value="HTH_TETR_2"/>
    <property type="match status" value="1"/>
</dbReference>
<dbReference type="Proteomes" id="UP001595900">
    <property type="component" value="Unassembled WGS sequence"/>
</dbReference>
<dbReference type="PRINTS" id="PR00455">
    <property type="entry name" value="HTHTETR"/>
</dbReference>
<sequence length="216" mass="23164">MNALPEPASSSRTEQKRRAILAEATTLFLRNGYRGTSMDEVASAAAVSKQTVYKQFTDKEGLFREIIAGVAQNADAIVETIRSAFGAVRAATREELETGLASVARAYLDAVLEPQVLSLRRLIIAEAEQFPDLAESYFRAAPSRGIDTTAACLAPYVESGILVVTDVQLAAAHFAYLALAVAQDRALFLPSRLPGAKERKRLATAAARAFIAAYAA</sequence>
<organism evidence="4 5">
    <name type="scientific">Gryllotalpicola reticulitermitis</name>
    <dbReference type="NCBI Taxonomy" id="1184153"/>
    <lineage>
        <taxon>Bacteria</taxon>
        <taxon>Bacillati</taxon>
        <taxon>Actinomycetota</taxon>
        <taxon>Actinomycetes</taxon>
        <taxon>Micrococcales</taxon>
        <taxon>Microbacteriaceae</taxon>
        <taxon>Gryllotalpicola</taxon>
    </lineage>
</organism>
<name>A0ABV8Q103_9MICO</name>
<dbReference type="Gene3D" id="1.10.357.10">
    <property type="entry name" value="Tetracycline Repressor, domain 2"/>
    <property type="match status" value="1"/>
</dbReference>
<dbReference type="RefSeq" id="WP_390226951.1">
    <property type="nucleotide sequence ID" value="NZ_JBHSCN010000002.1"/>
</dbReference>
<evidence type="ECO:0000256" key="2">
    <source>
        <dbReference type="PROSITE-ProRule" id="PRU00335"/>
    </source>
</evidence>
<dbReference type="InterPro" id="IPR036271">
    <property type="entry name" value="Tet_transcr_reg_TetR-rel_C_sf"/>
</dbReference>
<comment type="caution">
    <text evidence="4">The sequence shown here is derived from an EMBL/GenBank/DDBJ whole genome shotgun (WGS) entry which is preliminary data.</text>
</comment>
<reference evidence="5" key="1">
    <citation type="journal article" date="2019" name="Int. J. Syst. Evol. Microbiol.">
        <title>The Global Catalogue of Microorganisms (GCM) 10K type strain sequencing project: providing services to taxonomists for standard genome sequencing and annotation.</title>
        <authorList>
            <consortium name="The Broad Institute Genomics Platform"/>
            <consortium name="The Broad Institute Genome Sequencing Center for Infectious Disease"/>
            <person name="Wu L."/>
            <person name="Ma J."/>
        </authorList>
    </citation>
    <scope>NUCLEOTIDE SEQUENCE [LARGE SCALE GENOMIC DNA]</scope>
    <source>
        <strain evidence="5">CGMCC 1.10363</strain>
    </source>
</reference>
<dbReference type="EMBL" id="JBHSCN010000002">
    <property type="protein sequence ID" value="MFC4242152.1"/>
    <property type="molecule type" value="Genomic_DNA"/>
</dbReference>
<dbReference type="SUPFAM" id="SSF46689">
    <property type="entry name" value="Homeodomain-like"/>
    <property type="match status" value="1"/>
</dbReference>
<proteinExistence type="predicted"/>
<keyword evidence="1 2" id="KW-0238">DNA-binding</keyword>
<dbReference type="InterPro" id="IPR050109">
    <property type="entry name" value="HTH-type_TetR-like_transc_reg"/>
</dbReference>
<feature type="DNA-binding region" description="H-T-H motif" evidence="2">
    <location>
        <begin position="37"/>
        <end position="56"/>
    </location>
</feature>
<dbReference type="InterPro" id="IPR001647">
    <property type="entry name" value="HTH_TetR"/>
</dbReference>
<dbReference type="InterPro" id="IPR039536">
    <property type="entry name" value="TetR_C_Proteobacteria"/>
</dbReference>
<evidence type="ECO:0000256" key="1">
    <source>
        <dbReference type="ARBA" id="ARBA00023125"/>
    </source>
</evidence>
<accession>A0ABV8Q103</accession>
<gene>
    <name evidence="4" type="ORF">ACFOYW_02100</name>
</gene>
<keyword evidence="5" id="KW-1185">Reference proteome</keyword>
<protein>
    <submittedName>
        <fullName evidence="4">TetR/AcrR family transcriptional regulator</fullName>
    </submittedName>
</protein>
<dbReference type="Pfam" id="PF00440">
    <property type="entry name" value="TetR_N"/>
    <property type="match status" value="1"/>
</dbReference>
<dbReference type="InterPro" id="IPR009057">
    <property type="entry name" value="Homeodomain-like_sf"/>
</dbReference>
<dbReference type="Pfam" id="PF14246">
    <property type="entry name" value="TetR_C_7"/>
    <property type="match status" value="1"/>
</dbReference>
<dbReference type="PANTHER" id="PTHR30055">
    <property type="entry name" value="HTH-TYPE TRANSCRIPTIONAL REGULATOR RUTR"/>
    <property type="match status" value="1"/>
</dbReference>
<evidence type="ECO:0000259" key="3">
    <source>
        <dbReference type="PROSITE" id="PS50977"/>
    </source>
</evidence>
<dbReference type="SUPFAM" id="SSF48498">
    <property type="entry name" value="Tetracyclin repressor-like, C-terminal domain"/>
    <property type="match status" value="1"/>
</dbReference>